<proteinExistence type="predicted"/>
<keyword evidence="4" id="KW-0804">Transcription</keyword>
<dbReference type="SMART" id="SM00066">
    <property type="entry name" value="GAL4"/>
    <property type="match status" value="1"/>
</dbReference>
<dbReference type="PANTHER" id="PTHR37534">
    <property type="entry name" value="TRANSCRIPTIONAL ACTIVATOR PROTEIN UGA3"/>
    <property type="match status" value="1"/>
</dbReference>
<accession>S7ZV49</accession>
<dbReference type="PROSITE" id="PS00463">
    <property type="entry name" value="ZN2_CY6_FUNGAL_1"/>
    <property type="match status" value="1"/>
</dbReference>
<dbReference type="GO" id="GO:0000976">
    <property type="term" value="F:transcription cis-regulatory region binding"/>
    <property type="evidence" value="ECO:0007669"/>
    <property type="project" value="TreeGrafter"/>
</dbReference>
<dbReference type="Pfam" id="PF11951">
    <property type="entry name" value="Fungal_trans_2"/>
    <property type="match status" value="1"/>
</dbReference>
<dbReference type="CDD" id="cd00067">
    <property type="entry name" value="GAL4"/>
    <property type="match status" value="1"/>
</dbReference>
<dbReference type="GO" id="GO:0045944">
    <property type="term" value="P:positive regulation of transcription by RNA polymerase II"/>
    <property type="evidence" value="ECO:0007669"/>
    <property type="project" value="TreeGrafter"/>
</dbReference>
<keyword evidence="5" id="KW-0539">Nucleus</keyword>
<name>S7ZV49_PENO1</name>
<dbReference type="eggNOG" id="ENOG502QT0Z">
    <property type="taxonomic scope" value="Eukaryota"/>
</dbReference>
<evidence type="ECO:0000259" key="7">
    <source>
        <dbReference type="PROSITE" id="PS50048"/>
    </source>
</evidence>
<dbReference type="OrthoDB" id="4078573at2759"/>
<feature type="domain" description="Zn(2)-C6 fungal-type" evidence="7">
    <location>
        <begin position="58"/>
        <end position="88"/>
    </location>
</feature>
<dbReference type="EMBL" id="KB644414">
    <property type="protein sequence ID" value="EPS32636.1"/>
    <property type="molecule type" value="Genomic_DNA"/>
</dbReference>
<evidence type="ECO:0000256" key="2">
    <source>
        <dbReference type="ARBA" id="ARBA00023015"/>
    </source>
</evidence>
<keyword evidence="9" id="KW-1185">Reference proteome</keyword>
<feature type="compositionally biased region" description="Polar residues" evidence="6">
    <location>
        <begin position="1"/>
        <end position="19"/>
    </location>
</feature>
<dbReference type="InterPro" id="IPR001138">
    <property type="entry name" value="Zn2Cys6_DnaBD"/>
</dbReference>
<dbReference type="GO" id="GO:0008270">
    <property type="term" value="F:zinc ion binding"/>
    <property type="evidence" value="ECO:0007669"/>
    <property type="project" value="InterPro"/>
</dbReference>
<dbReference type="HOGENOM" id="CLU_008719_3_1_1"/>
<evidence type="ECO:0000256" key="5">
    <source>
        <dbReference type="ARBA" id="ARBA00023242"/>
    </source>
</evidence>
<feature type="region of interest" description="Disordered" evidence="6">
    <location>
        <begin position="1"/>
        <end position="48"/>
    </location>
</feature>
<keyword evidence="2" id="KW-0805">Transcription regulation</keyword>
<feature type="compositionally biased region" description="Basic and acidic residues" evidence="6">
    <location>
        <begin position="28"/>
        <end position="48"/>
    </location>
</feature>
<dbReference type="SUPFAM" id="SSF57701">
    <property type="entry name" value="Zn2/Cys6 DNA-binding domain"/>
    <property type="match status" value="1"/>
</dbReference>
<evidence type="ECO:0000313" key="8">
    <source>
        <dbReference type="EMBL" id="EPS32636.1"/>
    </source>
</evidence>
<dbReference type="GO" id="GO:0000981">
    <property type="term" value="F:DNA-binding transcription factor activity, RNA polymerase II-specific"/>
    <property type="evidence" value="ECO:0007669"/>
    <property type="project" value="InterPro"/>
</dbReference>
<dbReference type="AlphaFoldDB" id="S7ZV49"/>
<dbReference type="GO" id="GO:0005634">
    <property type="term" value="C:nucleus"/>
    <property type="evidence" value="ECO:0007669"/>
    <property type="project" value="UniProtKB-SubCell"/>
</dbReference>
<keyword evidence="3" id="KW-0238">DNA-binding</keyword>
<evidence type="ECO:0000256" key="6">
    <source>
        <dbReference type="SAM" id="MobiDB-lite"/>
    </source>
</evidence>
<evidence type="ECO:0000256" key="4">
    <source>
        <dbReference type="ARBA" id="ARBA00023163"/>
    </source>
</evidence>
<comment type="subcellular location">
    <subcellularLocation>
        <location evidence="1">Nucleus</location>
    </subcellularLocation>
</comment>
<dbReference type="Proteomes" id="UP000019376">
    <property type="component" value="Unassembled WGS sequence"/>
</dbReference>
<protein>
    <recommendedName>
        <fullName evidence="7">Zn(2)-C6 fungal-type domain-containing protein</fullName>
    </recommendedName>
</protein>
<evidence type="ECO:0000256" key="1">
    <source>
        <dbReference type="ARBA" id="ARBA00004123"/>
    </source>
</evidence>
<reference evidence="8 9" key="1">
    <citation type="journal article" date="2013" name="PLoS ONE">
        <title>Genomic and secretomic analyses reveal unique features of the lignocellulolytic enzyme system of Penicillium decumbens.</title>
        <authorList>
            <person name="Liu G."/>
            <person name="Zhang L."/>
            <person name="Wei X."/>
            <person name="Zou G."/>
            <person name="Qin Y."/>
            <person name="Ma L."/>
            <person name="Li J."/>
            <person name="Zheng H."/>
            <person name="Wang S."/>
            <person name="Wang C."/>
            <person name="Xun L."/>
            <person name="Zhao G.-P."/>
            <person name="Zhou Z."/>
            <person name="Qu Y."/>
        </authorList>
    </citation>
    <scope>NUCLEOTIDE SEQUENCE [LARGE SCALE GENOMIC DNA]</scope>
    <source>
        <strain evidence="9">114-2 / CGMCC 5302</strain>
    </source>
</reference>
<dbReference type="PROSITE" id="PS50048">
    <property type="entry name" value="ZN2_CY6_FUNGAL_2"/>
    <property type="match status" value="1"/>
</dbReference>
<dbReference type="PhylomeDB" id="S7ZV49"/>
<dbReference type="InterPro" id="IPR021858">
    <property type="entry name" value="Fun_TF"/>
</dbReference>
<dbReference type="PANTHER" id="PTHR37534:SF40">
    <property type="entry name" value="ZN(2)-C6 FUNGAL-TYPE DOMAIN-CONTAINING PROTEIN"/>
    <property type="match status" value="1"/>
</dbReference>
<dbReference type="Gene3D" id="4.10.240.10">
    <property type="entry name" value="Zn(2)-C6 fungal-type DNA-binding domain"/>
    <property type="match status" value="1"/>
</dbReference>
<organism evidence="8 9">
    <name type="scientific">Penicillium oxalicum (strain 114-2 / CGMCC 5302)</name>
    <name type="common">Penicillium decumbens</name>
    <dbReference type="NCBI Taxonomy" id="933388"/>
    <lineage>
        <taxon>Eukaryota</taxon>
        <taxon>Fungi</taxon>
        <taxon>Dikarya</taxon>
        <taxon>Ascomycota</taxon>
        <taxon>Pezizomycotina</taxon>
        <taxon>Eurotiomycetes</taxon>
        <taxon>Eurotiomycetidae</taxon>
        <taxon>Eurotiales</taxon>
        <taxon>Aspergillaceae</taxon>
        <taxon>Penicillium</taxon>
    </lineage>
</organism>
<dbReference type="InterPro" id="IPR036864">
    <property type="entry name" value="Zn2-C6_fun-type_DNA-bd_sf"/>
</dbReference>
<dbReference type="Pfam" id="PF00172">
    <property type="entry name" value="Zn_clus"/>
    <property type="match status" value="1"/>
</dbReference>
<evidence type="ECO:0000256" key="3">
    <source>
        <dbReference type="ARBA" id="ARBA00023125"/>
    </source>
</evidence>
<sequence>MNLKTRSQAKAQRQPSPKINSKPAASKAKNDDSPRASSAVREKSTEIADTKAKRVRTGCLTCRERHLKCDEALGRCLNCRKSDRVCRRGIRLNFIDIQTVAPPHTIARPHGAKVTFRDDSRFIASEYVGGSERYPPLQPESPIDERRELDHDAFNVLDHDQLASLFQSVAHTFDPAALDLSHAGAADFLGASEAWHIHDTHFLPGDELLPHGTSAFARRLVARQYPPTSLCDPEQILLLRAYVDEVGCWMDSLVSTRYFSHILPMHALGEPVLLKAFLACGARHLSLVDPSFDVNKATKHYDEATEDLMIAMHDPNRDSVLCTTAALVLSIYEIMAPQQSPSANHIAGSRALIRECGWTARTPGLGGASFWISVGMELLSALHYKWTLSWNPDTWGVDMNMHQHTPHAHLLGNSEELWLHRIIYICAKIANFRITAESLQSINGSLSYANELSDVYTEWSHYELLCQQWHEHAPRTLKPLGHVAPWQAQNTSSFPWIWLPSRLATVSQLFYHTACLMLGKAHPLQAEYHRKMQQTHAHDICGIAANTKDKGIINVSIRCLALAAECLKTEDSQKEVLAIFDTLVKNTSWHAGPIQEELKQIWGGSQSQPETMDPTQLYHHHFGLDPGLSIPKGPEFPPGLSNPLLDVGDFSMENHPYQEHYVAPHHHGLDPHLFSSYIS</sequence>
<evidence type="ECO:0000313" key="9">
    <source>
        <dbReference type="Proteomes" id="UP000019376"/>
    </source>
</evidence>
<dbReference type="STRING" id="933388.S7ZV49"/>
<gene>
    <name evidence="8" type="ORF">PDE_07596</name>
</gene>